<dbReference type="Gene3D" id="3.40.50.150">
    <property type="entry name" value="Vaccinia Virus protein VP39"/>
    <property type="match status" value="1"/>
</dbReference>
<dbReference type="SUPFAM" id="SSF53335">
    <property type="entry name" value="S-adenosyl-L-methionine-dependent methyltransferases"/>
    <property type="match status" value="1"/>
</dbReference>
<protein>
    <submittedName>
        <fullName evidence="1">Uncharacterized protein</fullName>
    </submittedName>
</protein>
<dbReference type="SUPFAM" id="SSF56219">
    <property type="entry name" value="DNase I-like"/>
    <property type="match status" value="1"/>
</dbReference>
<proteinExistence type="predicted"/>
<dbReference type="InterPro" id="IPR036691">
    <property type="entry name" value="Endo/exonu/phosph_ase_sf"/>
</dbReference>
<accession>A0A811RXP1</accession>
<dbReference type="Proteomes" id="UP000604825">
    <property type="component" value="Unassembled WGS sequence"/>
</dbReference>
<organism evidence="1 2">
    <name type="scientific">Miscanthus lutarioriparius</name>
    <dbReference type="NCBI Taxonomy" id="422564"/>
    <lineage>
        <taxon>Eukaryota</taxon>
        <taxon>Viridiplantae</taxon>
        <taxon>Streptophyta</taxon>
        <taxon>Embryophyta</taxon>
        <taxon>Tracheophyta</taxon>
        <taxon>Spermatophyta</taxon>
        <taxon>Magnoliopsida</taxon>
        <taxon>Liliopsida</taxon>
        <taxon>Poales</taxon>
        <taxon>Poaceae</taxon>
        <taxon>PACMAD clade</taxon>
        <taxon>Panicoideae</taxon>
        <taxon>Andropogonodae</taxon>
        <taxon>Andropogoneae</taxon>
        <taxon>Saccharinae</taxon>
        <taxon>Miscanthus</taxon>
    </lineage>
</organism>
<sequence length="505" mass="57801">MADAAAQDTTEQQLLHLKLAFLAGEPPACVLALAREAGGGSITPHVQKIILETCTGSNVERCQDYTYTTVIFKKIISEVELSSNVVIDELYEEFAQRMLYKAKDSLLNKTDHIYKEISFLSSTHNNISSKLVSVVARLSCSSNMLEGDTGCSLWPSSLFLSEFILSYPKIFSTKCCFELGSGVGLVGICLNSVGASKVILTDGDPCTLRNMKENMELNNLCIEQEDSKVLKESNNKVECKYLSWEEVSESDLQGYQPDIVKSEFIEEIQTLVQSSDLPILLGGDFNLVRKIEEKSSGNVDLYMMDAFNEMINVTELREIQRTDSRFTWSNKQTPPIIEWVIDKWPIRYKFDILDHWHILSGKLRRAIKGWGQNLDSHQRRAKQDLMSRIDLDEWSDSRDLSLAEWEERYILDMSLQHILTDEEIQWLRRGGEKWLLQGDSISNYFHKCANGRKRKMQVTMLEIDGQEEIDPNCLKDHITDYYKQLFGRAEVAQMQLDPDLWPVNQ</sequence>
<dbReference type="PANTHER" id="PTHR14614">
    <property type="entry name" value="HEPATOCELLULAR CARCINOMA-ASSOCIATED ANTIGEN"/>
    <property type="match status" value="1"/>
</dbReference>
<dbReference type="InterPro" id="IPR019410">
    <property type="entry name" value="Methyltransf_16"/>
</dbReference>
<dbReference type="InterPro" id="IPR029063">
    <property type="entry name" value="SAM-dependent_MTases_sf"/>
</dbReference>
<gene>
    <name evidence="1" type="ORF">NCGR_LOCUS58843</name>
</gene>
<dbReference type="EMBL" id="CAJGYO010000017">
    <property type="protein sequence ID" value="CAD6334745.1"/>
    <property type="molecule type" value="Genomic_DNA"/>
</dbReference>
<reference evidence="1" key="1">
    <citation type="submission" date="2020-10" db="EMBL/GenBank/DDBJ databases">
        <authorList>
            <person name="Han B."/>
            <person name="Lu T."/>
            <person name="Zhao Q."/>
            <person name="Huang X."/>
            <person name="Zhao Y."/>
        </authorList>
    </citation>
    <scope>NUCLEOTIDE SEQUENCE</scope>
</reference>
<keyword evidence="2" id="KW-1185">Reference proteome</keyword>
<evidence type="ECO:0000313" key="1">
    <source>
        <dbReference type="EMBL" id="CAD6334745.1"/>
    </source>
</evidence>
<dbReference type="Pfam" id="PF10294">
    <property type="entry name" value="Methyltransf_16"/>
    <property type="match status" value="1"/>
</dbReference>
<dbReference type="AlphaFoldDB" id="A0A811RXP1"/>
<comment type="caution">
    <text evidence="1">The sequence shown here is derived from an EMBL/GenBank/DDBJ whole genome shotgun (WGS) entry which is preliminary data.</text>
</comment>
<dbReference type="PANTHER" id="PTHR14614:SF130">
    <property type="entry name" value="PROTEIN-LYSINE N-METHYLTRANSFERASE EEF2KMT"/>
    <property type="match status" value="1"/>
</dbReference>
<evidence type="ECO:0000313" key="2">
    <source>
        <dbReference type="Proteomes" id="UP000604825"/>
    </source>
</evidence>
<dbReference type="OrthoDB" id="194386at2759"/>
<name>A0A811RXP1_9POAL</name>